<feature type="region of interest" description="Disordered" evidence="15">
    <location>
        <begin position="58"/>
        <end position="95"/>
    </location>
</feature>
<dbReference type="PANTHER" id="PTHR12831">
    <property type="entry name" value="TRANSCRIPTION INITIATION FACTOR IIH TFIIH , POLYPEPTIDE 3-RELATED"/>
    <property type="match status" value="1"/>
</dbReference>
<dbReference type="GO" id="GO:0006289">
    <property type="term" value="P:nucleotide-excision repair"/>
    <property type="evidence" value="ECO:0007669"/>
    <property type="project" value="UniProtKB-UniRule"/>
</dbReference>
<evidence type="ECO:0000256" key="8">
    <source>
        <dbReference type="ARBA" id="ARBA00022964"/>
    </source>
</evidence>
<name>A0A8J2SIA7_9STRA</name>
<dbReference type="Pfam" id="PF03850">
    <property type="entry name" value="Tfb4"/>
    <property type="match status" value="1"/>
</dbReference>
<protein>
    <recommendedName>
        <fullName evidence="16">Prolyl 4-hydroxylase alpha subunit domain-containing protein</fullName>
    </recommendedName>
</protein>
<dbReference type="EMBL" id="CAKKNE010000003">
    <property type="protein sequence ID" value="CAH0371013.1"/>
    <property type="molecule type" value="Genomic_DNA"/>
</dbReference>
<evidence type="ECO:0000256" key="3">
    <source>
        <dbReference type="ARBA" id="ARBA00005273"/>
    </source>
</evidence>
<evidence type="ECO:0000256" key="2">
    <source>
        <dbReference type="ARBA" id="ARBA00004123"/>
    </source>
</evidence>
<evidence type="ECO:0000256" key="1">
    <source>
        <dbReference type="ARBA" id="ARBA00001961"/>
    </source>
</evidence>
<reference evidence="17" key="1">
    <citation type="submission" date="2021-11" db="EMBL/GenBank/DDBJ databases">
        <authorList>
            <consortium name="Genoscope - CEA"/>
            <person name="William W."/>
        </authorList>
    </citation>
    <scope>NUCLEOTIDE SEQUENCE</scope>
</reference>
<evidence type="ECO:0000256" key="9">
    <source>
        <dbReference type="ARBA" id="ARBA00023002"/>
    </source>
</evidence>
<evidence type="ECO:0000313" key="17">
    <source>
        <dbReference type="EMBL" id="CAH0371013.1"/>
    </source>
</evidence>
<dbReference type="AlphaFoldDB" id="A0A8J2SIA7"/>
<dbReference type="Gene3D" id="2.60.120.620">
    <property type="entry name" value="q2cbj1_9rhob like domain"/>
    <property type="match status" value="1"/>
</dbReference>
<organism evidence="17 18">
    <name type="scientific">Pelagomonas calceolata</name>
    <dbReference type="NCBI Taxonomy" id="35677"/>
    <lineage>
        <taxon>Eukaryota</taxon>
        <taxon>Sar</taxon>
        <taxon>Stramenopiles</taxon>
        <taxon>Ochrophyta</taxon>
        <taxon>Pelagophyceae</taxon>
        <taxon>Pelagomonadales</taxon>
        <taxon>Pelagomonadaceae</taxon>
        <taxon>Pelagomonas</taxon>
    </lineage>
</organism>
<evidence type="ECO:0000256" key="11">
    <source>
        <dbReference type="ARBA" id="ARBA00023163"/>
    </source>
</evidence>
<sequence length="566" mass="61618">MAEIIDNAPPAKRAKPAPLADEKAPRPRNVLLAEFEGLAKADASQALRDAGGDLDKARAILRSKREPPAKRANASDDDDARRRQEAAPASPSGTALLAQLRREREARRGPPPAPAPAPPALPRQTSIQAFELSAAAQSARDVPGRIDRGFTKIVDGVLTAGDAAELIRLAAQKGYQVATIKGQNRTQAARQKALKKRNGLRCMVNAPRLADQIFDRLRPFLPPRKRDGNGAEWRLVGLNERLRFLKYNPGMHFLQHPDGHFSRGRRERSFITLLLYLNEGYVGGHTTIWNRVGGQSSRPEDGIPVPPRVGMALVHDHILLHESPKLRVGVKHVIRTDVMYERSYAKVVEAVVALRNAHLLCHHGGEVLVVAALPGATQFISSDQQNGGAATAKQLRECAERADSERKTPAAVAAALGRFLCYASRKTSTARCVLFKCGEDDAAQYHAVMNCLFAARRRKILVDAVSLGAKPSPLAKLCAHLAKGAFTHNPPHLRDRLVAVALATFGADAECRQSLSLPALHEADFRTACLCCTPPKILDRGYVCATCLSVYCRADHECPCTKALRS</sequence>
<dbReference type="GO" id="GO:0016705">
    <property type="term" value="F:oxidoreductase activity, acting on paired donors, with incorporation or reduction of molecular oxygen"/>
    <property type="evidence" value="ECO:0007669"/>
    <property type="project" value="InterPro"/>
</dbReference>
<dbReference type="GO" id="GO:0008270">
    <property type="term" value="F:zinc ion binding"/>
    <property type="evidence" value="ECO:0007669"/>
    <property type="project" value="UniProtKB-KW"/>
</dbReference>
<feature type="compositionally biased region" description="Pro residues" evidence="15">
    <location>
        <begin position="109"/>
        <end position="121"/>
    </location>
</feature>
<evidence type="ECO:0000256" key="13">
    <source>
        <dbReference type="ARBA" id="ARBA00023242"/>
    </source>
</evidence>
<dbReference type="Gene3D" id="3.40.50.410">
    <property type="entry name" value="von Willebrand factor, type A domain"/>
    <property type="match status" value="1"/>
</dbReference>
<dbReference type="GO" id="GO:0000439">
    <property type="term" value="C:transcription factor TFIIH core complex"/>
    <property type="evidence" value="ECO:0007669"/>
    <property type="project" value="UniProtKB-UniRule"/>
</dbReference>
<keyword evidence="6 14" id="KW-0863">Zinc-finger</keyword>
<evidence type="ECO:0000259" key="16">
    <source>
        <dbReference type="SMART" id="SM00702"/>
    </source>
</evidence>
<accession>A0A8J2SIA7</accession>
<proteinExistence type="inferred from homology"/>
<gene>
    <name evidence="17" type="ORF">PECAL_3P09300</name>
</gene>
<keyword evidence="4 14" id="KW-0479">Metal-binding</keyword>
<evidence type="ECO:0000256" key="5">
    <source>
        <dbReference type="ARBA" id="ARBA00022763"/>
    </source>
</evidence>
<keyword evidence="12 14" id="KW-0234">DNA repair</keyword>
<keyword evidence="9" id="KW-0560">Oxidoreductase</keyword>
<feature type="domain" description="Prolyl 4-hydroxylase alpha subunit" evidence="16">
    <location>
        <begin position="149"/>
        <end position="339"/>
    </location>
</feature>
<comment type="subcellular location">
    <subcellularLocation>
        <location evidence="2 14">Nucleus</location>
    </subcellularLocation>
</comment>
<feature type="compositionally biased region" description="Basic and acidic residues" evidence="15">
    <location>
        <begin position="58"/>
        <end position="69"/>
    </location>
</feature>
<evidence type="ECO:0000256" key="12">
    <source>
        <dbReference type="ARBA" id="ARBA00023204"/>
    </source>
</evidence>
<evidence type="ECO:0000256" key="15">
    <source>
        <dbReference type="SAM" id="MobiDB-lite"/>
    </source>
</evidence>
<keyword evidence="11 14" id="KW-0804">Transcription</keyword>
<dbReference type="GO" id="GO:0006355">
    <property type="term" value="P:regulation of DNA-templated transcription"/>
    <property type="evidence" value="ECO:0007669"/>
    <property type="project" value="InterPro"/>
</dbReference>
<dbReference type="SMART" id="SM00702">
    <property type="entry name" value="P4Hc"/>
    <property type="match status" value="1"/>
</dbReference>
<dbReference type="InterPro" id="IPR004600">
    <property type="entry name" value="TFIIH_Tfb4/GTF2H3"/>
</dbReference>
<dbReference type="PANTHER" id="PTHR12831:SF0">
    <property type="entry name" value="GENERAL TRANSCRIPTION FACTOR IIH SUBUNIT 3"/>
    <property type="match status" value="1"/>
</dbReference>
<dbReference type="OrthoDB" id="41157at2759"/>
<evidence type="ECO:0000256" key="6">
    <source>
        <dbReference type="ARBA" id="ARBA00022771"/>
    </source>
</evidence>
<evidence type="ECO:0000256" key="7">
    <source>
        <dbReference type="ARBA" id="ARBA00022833"/>
    </source>
</evidence>
<comment type="caution">
    <text evidence="17">The sequence shown here is derived from an EMBL/GenBank/DDBJ whole genome shotgun (WGS) entry which is preliminary data.</text>
</comment>
<dbReference type="InterPro" id="IPR006620">
    <property type="entry name" value="Pro_4_hyd_alph"/>
</dbReference>
<feature type="region of interest" description="Disordered" evidence="15">
    <location>
        <begin position="102"/>
        <end position="121"/>
    </location>
</feature>
<evidence type="ECO:0000313" key="18">
    <source>
        <dbReference type="Proteomes" id="UP000789595"/>
    </source>
</evidence>
<comment type="similarity">
    <text evidence="3 14">Belongs to the TFB4 family.</text>
</comment>
<dbReference type="GO" id="GO:0051213">
    <property type="term" value="F:dioxygenase activity"/>
    <property type="evidence" value="ECO:0007669"/>
    <property type="project" value="UniProtKB-KW"/>
</dbReference>
<keyword evidence="10 14" id="KW-0805">Transcription regulation</keyword>
<feature type="region of interest" description="Disordered" evidence="15">
    <location>
        <begin position="1"/>
        <end position="26"/>
    </location>
</feature>
<evidence type="ECO:0000256" key="10">
    <source>
        <dbReference type="ARBA" id="ARBA00023015"/>
    </source>
</evidence>
<comment type="cofactor">
    <cofactor evidence="1">
        <name>L-ascorbate</name>
        <dbReference type="ChEBI" id="CHEBI:38290"/>
    </cofactor>
</comment>
<dbReference type="InterPro" id="IPR036465">
    <property type="entry name" value="vWFA_dom_sf"/>
</dbReference>
<keyword evidence="5 14" id="KW-0227">DNA damage</keyword>
<keyword evidence="7 14" id="KW-0862">Zinc</keyword>
<evidence type="ECO:0000256" key="14">
    <source>
        <dbReference type="RuleBase" id="RU368090"/>
    </source>
</evidence>
<dbReference type="Proteomes" id="UP000789595">
    <property type="component" value="Unassembled WGS sequence"/>
</dbReference>
<dbReference type="GO" id="GO:0031418">
    <property type="term" value="F:L-ascorbic acid binding"/>
    <property type="evidence" value="ECO:0007669"/>
    <property type="project" value="InterPro"/>
</dbReference>
<evidence type="ECO:0000256" key="4">
    <source>
        <dbReference type="ARBA" id="ARBA00022723"/>
    </source>
</evidence>
<dbReference type="GO" id="GO:0005506">
    <property type="term" value="F:iron ion binding"/>
    <property type="evidence" value="ECO:0007669"/>
    <property type="project" value="InterPro"/>
</dbReference>
<keyword evidence="8" id="KW-0223">Dioxygenase</keyword>
<keyword evidence="13 14" id="KW-0539">Nucleus</keyword>
<dbReference type="GO" id="GO:0005675">
    <property type="term" value="C:transcription factor TFIIH holo complex"/>
    <property type="evidence" value="ECO:0007669"/>
    <property type="project" value="UniProtKB-UniRule"/>
</dbReference>
<keyword evidence="18" id="KW-1185">Reference proteome</keyword>